<dbReference type="EMBL" id="WDAG01000015">
    <property type="protein sequence ID" value="KAB6658664.1"/>
    <property type="molecule type" value="Genomic_DNA"/>
</dbReference>
<evidence type="ECO:0000313" key="10">
    <source>
        <dbReference type="Proteomes" id="UP000408523"/>
    </source>
</evidence>
<evidence type="ECO:0000313" key="8">
    <source>
        <dbReference type="Proteomes" id="UP000260640"/>
    </source>
</evidence>
<dbReference type="Proteomes" id="UP000470952">
    <property type="component" value="Unassembled WGS sequence"/>
</dbReference>
<evidence type="ECO:0000313" key="2">
    <source>
        <dbReference type="EMBL" id="KAB6658664.1"/>
    </source>
</evidence>
<dbReference type="SUPFAM" id="SSF51905">
    <property type="entry name" value="FAD/NAD(P)-binding domain"/>
    <property type="match status" value="1"/>
</dbReference>
<dbReference type="InterPro" id="IPR002937">
    <property type="entry name" value="Amino_oxidase"/>
</dbReference>
<dbReference type="Proteomes" id="UP000437380">
    <property type="component" value="Unassembled WGS sequence"/>
</dbReference>
<dbReference type="EMBL" id="QRMN01000010">
    <property type="protein sequence ID" value="RHJ78638.1"/>
    <property type="molecule type" value="Genomic_DNA"/>
</dbReference>
<dbReference type="EMBL" id="WCZY01000011">
    <property type="protein sequence ID" value="KAB6693659.1"/>
    <property type="molecule type" value="Genomic_DNA"/>
</dbReference>
<dbReference type="PANTHER" id="PTHR21197:SF0">
    <property type="entry name" value="UDP-GALACTOPYRANOSE MUTASE"/>
    <property type="match status" value="1"/>
</dbReference>
<dbReference type="Gene3D" id="3.50.50.60">
    <property type="entry name" value="FAD/NAD(P)-binding domain"/>
    <property type="match status" value="1"/>
</dbReference>
<reference evidence="8 9" key="1">
    <citation type="submission" date="2018-08" db="EMBL/GenBank/DDBJ databases">
        <title>A genome reference for cultivated species of the human gut microbiota.</title>
        <authorList>
            <person name="Zou Y."/>
            <person name="Xue W."/>
            <person name="Luo G."/>
        </authorList>
    </citation>
    <scope>NUCLEOTIDE SEQUENCE [LARGE SCALE GENOMIC DNA]</scope>
    <source>
        <strain evidence="6 9">AM09-18</strain>
        <strain evidence="5 8">TM05-16</strain>
    </source>
</reference>
<organism evidence="2 13">
    <name type="scientific">Phocaeicola vulgatus</name>
    <name type="common">Bacteroides vulgatus</name>
    <dbReference type="NCBI Taxonomy" id="821"/>
    <lineage>
        <taxon>Bacteria</taxon>
        <taxon>Pseudomonadati</taxon>
        <taxon>Bacteroidota</taxon>
        <taxon>Bacteroidia</taxon>
        <taxon>Bacteroidales</taxon>
        <taxon>Bacteroidaceae</taxon>
        <taxon>Phocaeicola</taxon>
    </lineage>
</organism>
<sequence>MEKQIVILGAGAAGLGANYSLKQKGYNPIVLEKDETYGGLCGNFMIAGFRFDRFVHFDFTQIDDVFNIFKKSTDMYIHQSNPFNIYNGIWIKHPAQNNLYPLSEEEKRLIVDDFKKRPKNVDTSSVENFEEWLRLQFGNYFAEHFPLKYARKYWMHEARELETKWMGSKRGCRLYQPTIEEVETGCKSPNTPITYYSKNMRYPKKGGFKSFFNELVKDIDLHTNAEVSFINIETQTIKCTTPSGNISFSYDRLISSLPLPKIVSMLESVPGNVREAAEKLKATSGYQVSIGLKGTNIPPYLWWYIYDEDILPARVYSPSLKSPDNAPEGCSSLQLEIYCEKDKYTKEELLAGSVDKLIEQGVIRKEDILFIDVRFEPYANVIFDHNIYEARKIVRNYLASIGIETIGRFGEWDYLWSDQALYSGLSIK</sequence>
<dbReference type="Pfam" id="PF01593">
    <property type="entry name" value="Amino_oxidase"/>
    <property type="match status" value="1"/>
</dbReference>
<dbReference type="GO" id="GO:0008767">
    <property type="term" value="F:UDP-galactopyranose mutase activity"/>
    <property type="evidence" value="ECO:0007669"/>
    <property type="project" value="TreeGrafter"/>
</dbReference>
<protein>
    <submittedName>
        <fullName evidence="7">Flavin containing amine oxidoreductase</fullName>
    </submittedName>
    <submittedName>
        <fullName evidence="2">NAD(P)-binding protein</fullName>
    </submittedName>
</protein>
<dbReference type="EMBL" id="QSPP01000001">
    <property type="protein sequence ID" value="RGJ92318.1"/>
    <property type="molecule type" value="Genomic_DNA"/>
</dbReference>
<evidence type="ECO:0000313" key="4">
    <source>
        <dbReference type="EMBL" id="KAB6699674.1"/>
    </source>
</evidence>
<dbReference type="InterPro" id="IPR036188">
    <property type="entry name" value="FAD/NAD-bd_sf"/>
</dbReference>
<evidence type="ECO:0000313" key="3">
    <source>
        <dbReference type="EMBL" id="KAB6693659.1"/>
    </source>
</evidence>
<dbReference type="GO" id="GO:0050660">
    <property type="term" value="F:flavin adenine dinucleotide binding"/>
    <property type="evidence" value="ECO:0007669"/>
    <property type="project" value="TreeGrafter"/>
</dbReference>
<comment type="caution">
    <text evidence="2">The sequence shown here is derived from an EMBL/GenBank/DDBJ whole genome shotgun (WGS) entry which is preliminary data.</text>
</comment>
<dbReference type="GO" id="GO:0016491">
    <property type="term" value="F:oxidoreductase activity"/>
    <property type="evidence" value="ECO:0007669"/>
    <property type="project" value="InterPro"/>
</dbReference>
<proteinExistence type="predicted"/>
<evidence type="ECO:0000313" key="9">
    <source>
        <dbReference type="Proteomes" id="UP000283958"/>
    </source>
</evidence>
<dbReference type="Proteomes" id="UP000260640">
    <property type="component" value="Unassembled WGS sequence"/>
</dbReference>
<evidence type="ECO:0000313" key="5">
    <source>
        <dbReference type="EMBL" id="RGJ92318.1"/>
    </source>
</evidence>
<dbReference type="AlphaFoldDB" id="A0A1H7FYH1"/>
<name>A0A1H7FYH1_PHOVU</name>
<evidence type="ECO:0000313" key="12">
    <source>
        <dbReference type="Proteomes" id="UP000470777"/>
    </source>
</evidence>
<gene>
    <name evidence="6" type="ORF">DW105_06090</name>
    <name evidence="5" type="ORF">DXD46_00935</name>
    <name evidence="7" type="ORF">EH214_00782</name>
    <name evidence="4" type="ORF">GAY17_11405</name>
    <name evidence="2" type="ORF">GAZ76_13450</name>
    <name evidence="3" type="ORF">GAZ92_09935</name>
</gene>
<evidence type="ECO:0000313" key="7">
    <source>
        <dbReference type="EMBL" id="TSE49937.1"/>
    </source>
</evidence>
<evidence type="ECO:0000313" key="13">
    <source>
        <dbReference type="Proteomes" id="UP000470952"/>
    </source>
</evidence>
<evidence type="ECO:0000259" key="1">
    <source>
        <dbReference type="Pfam" id="PF01593"/>
    </source>
</evidence>
<dbReference type="GO" id="GO:0005829">
    <property type="term" value="C:cytosol"/>
    <property type="evidence" value="ECO:0007669"/>
    <property type="project" value="TreeGrafter"/>
</dbReference>
<dbReference type="EMBL" id="RWHZ01000006">
    <property type="protein sequence ID" value="TSE49937.1"/>
    <property type="molecule type" value="Genomic_DNA"/>
</dbReference>
<dbReference type="RefSeq" id="WP_074783158.1">
    <property type="nucleotide sequence ID" value="NZ_DAWDKF010000004.1"/>
</dbReference>
<dbReference type="PANTHER" id="PTHR21197">
    <property type="entry name" value="UDP-GALACTOPYRANOSE MUTASE"/>
    <property type="match status" value="1"/>
</dbReference>
<dbReference type="Proteomes" id="UP000470777">
    <property type="component" value="Unassembled WGS sequence"/>
</dbReference>
<evidence type="ECO:0000313" key="6">
    <source>
        <dbReference type="EMBL" id="RHJ78638.1"/>
    </source>
</evidence>
<dbReference type="EMBL" id="WCZV01000013">
    <property type="protein sequence ID" value="KAB6699674.1"/>
    <property type="molecule type" value="Genomic_DNA"/>
</dbReference>
<accession>A0A1H7FYH1</accession>
<dbReference type="Proteomes" id="UP000283958">
    <property type="component" value="Unassembled WGS sequence"/>
</dbReference>
<feature type="domain" description="Amine oxidase" evidence="1">
    <location>
        <begin position="13"/>
        <end position="332"/>
    </location>
</feature>
<reference evidence="11 12" key="3">
    <citation type="journal article" date="2019" name="Nat. Med.">
        <title>A library of human gut bacterial isolates paired with longitudinal multiomics data enables mechanistic microbiome research.</title>
        <authorList>
            <person name="Poyet M."/>
            <person name="Groussin M."/>
            <person name="Gibbons S.M."/>
            <person name="Avila-Pacheco J."/>
            <person name="Jiang X."/>
            <person name="Kearney S.M."/>
            <person name="Perrotta A.R."/>
            <person name="Berdy B."/>
            <person name="Zhao S."/>
            <person name="Lieberman T.D."/>
            <person name="Swanson P.K."/>
            <person name="Smith M."/>
            <person name="Roesemann S."/>
            <person name="Alexander J.E."/>
            <person name="Rich S.A."/>
            <person name="Livny J."/>
            <person name="Vlamakis H."/>
            <person name="Clish C."/>
            <person name="Bullock K."/>
            <person name="Deik A."/>
            <person name="Scott J."/>
            <person name="Pierce K.A."/>
            <person name="Xavier R.J."/>
            <person name="Alm E.J."/>
        </authorList>
    </citation>
    <scope>NUCLEOTIDE SEQUENCE [LARGE SCALE GENOMIC DNA]</scope>
    <source>
        <strain evidence="4 11">BIOML-A82</strain>
        <strain evidence="3 12">BIOML-A85</strain>
        <strain evidence="2 13">BIOML-A93</strain>
    </source>
</reference>
<evidence type="ECO:0000313" key="11">
    <source>
        <dbReference type="Proteomes" id="UP000437380"/>
    </source>
</evidence>
<reference evidence="7 10" key="2">
    <citation type="journal article" date="2019" name="Nat. Commun.">
        <title>Gram positive-like bacteriocins with broad spectrum anti-Bacteroidales activity encoded on mobile elements of the human gut microbiota.</title>
        <authorList>
            <person name="Bechon N."/>
            <person name="Coyne M.J.Jr."/>
            <person name="Laclare-Mceneany V."/>
            <person name="Chatzidaki-Livanis M."/>
            <person name="Ghigo J.-M."/>
            <person name="Comstock L.E."/>
        </authorList>
    </citation>
    <scope>NUCLEOTIDE SEQUENCE [LARGE SCALE GENOMIC DNA]</scope>
    <source>
        <strain evidence="7 10">CL01T12C17</strain>
    </source>
</reference>
<dbReference type="Proteomes" id="UP000408523">
    <property type="component" value="Unassembled WGS sequence"/>
</dbReference>